<feature type="compositionally biased region" description="Polar residues" evidence="1">
    <location>
        <begin position="11"/>
        <end position="20"/>
    </location>
</feature>
<dbReference type="EMBL" id="CM000786">
    <property type="protein sequence ID" value="AQK41214.1"/>
    <property type="molecule type" value="Genomic_DNA"/>
</dbReference>
<accession>A0A1D6IZB8</accession>
<reference evidence="2" key="1">
    <citation type="submission" date="2015-12" db="EMBL/GenBank/DDBJ databases">
        <title>Update maize B73 reference genome by single molecule sequencing technologies.</title>
        <authorList>
            <consortium name="Maize Genome Sequencing Project"/>
            <person name="Ware D."/>
        </authorList>
    </citation>
    <scope>NUCLEOTIDE SEQUENCE</scope>
    <source>
        <tissue evidence="2">Seedling</tissue>
    </source>
</reference>
<dbReference type="AlphaFoldDB" id="A0A1D6IZB8"/>
<proteinExistence type="predicted"/>
<evidence type="ECO:0000256" key="1">
    <source>
        <dbReference type="SAM" id="MobiDB-lite"/>
    </source>
</evidence>
<protein>
    <submittedName>
        <fullName evidence="2">Uncharacterized protein</fullName>
    </submittedName>
</protein>
<name>A0A1D6IZB8_MAIZE</name>
<dbReference type="InParanoid" id="A0A1D6IZB8"/>
<organism evidence="2">
    <name type="scientific">Zea mays</name>
    <name type="common">Maize</name>
    <dbReference type="NCBI Taxonomy" id="4577"/>
    <lineage>
        <taxon>Eukaryota</taxon>
        <taxon>Viridiplantae</taxon>
        <taxon>Streptophyta</taxon>
        <taxon>Embryophyta</taxon>
        <taxon>Tracheophyta</taxon>
        <taxon>Spermatophyta</taxon>
        <taxon>Magnoliopsida</taxon>
        <taxon>Liliopsida</taxon>
        <taxon>Poales</taxon>
        <taxon>Poaceae</taxon>
        <taxon>PACMAD clade</taxon>
        <taxon>Panicoideae</taxon>
        <taxon>Andropogonodae</taxon>
        <taxon>Andropogoneae</taxon>
        <taxon>Tripsacinae</taxon>
        <taxon>Zea</taxon>
    </lineage>
</organism>
<gene>
    <name evidence="2" type="ORF">ZEAMMB73_Zm00001d024443</name>
</gene>
<feature type="region of interest" description="Disordered" evidence="1">
    <location>
        <begin position="1"/>
        <end position="20"/>
    </location>
</feature>
<evidence type="ECO:0000313" key="2">
    <source>
        <dbReference type="EMBL" id="AQK41214.1"/>
    </source>
</evidence>
<sequence length="20" mass="2102">MNGGNHHIPASSFSCVSEDL</sequence>